<proteinExistence type="predicted"/>
<gene>
    <name evidence="2" type="ORF">JOC49_000839</name>
</gene>
<evidence type="ECO:0000313" key="2">
    <source>
        <dbReference type="EMBL" id="MBM7561319.1"/>
    </source>
</evidence>
<keyword evidence="3" id="KW-1185">Reference proteome</keyword>
<dbReference type="Proteomes" id="UP000767854">
    <property type="component" value="Unassembled WGS sequence"/>
</dbReference>
<dbReference type="Gene3D" id="1.20.58.300">
    <property type="entry name" value="FlgN-like"/>
    <property type="match status" value="1"/>
</dbReference>
<organism evidence="2 3">
    <name type="scientific">Fusibacter tunisiensis</name>
    <dbReference type="NCBI Taxonomy" id="1008308"/>
    <lineage>
        <taxon>Bacteria</taxon>
        <taxon>Bacillati</taxon>
        <taxon>Bacillota</taxon>
        <taxon>Clostridia</taxon>
        <taxon>Eubacteriales</taxon>
        <taxon>Eubacteriales Family XII. Incertae Sedis</taxon>
        <taxon>Fusibacter</taxon>
    </lineage>
</organism>
<name>A0ABS2MPK3_9FIRM</name>
<dbReference type="EMBL" id="JAFBDT010000004">
    <property type="protein sequence ID" value="MBM7561319.1"/>
    <property type="molecule type" value="Genomic_DNA"/>
</dbReference>
<accession>A0ABS2MPK3</accession>
<sequence>MTKSVEQLILTLDKESEIYRDVLELSTKKRTAIRANEIDTLEKLAGEEQALVVTLFKLEEIREKVLDNLMRELKLDNIDTVSQLTQFLMPEDRKKVQAAKDQLVVLVKNAADENRFNNRMIQDKLELIEFNINVLTEVSDTSGKYDKKAVNDSYERKNLFDARV</sequence>
<keyword evidence="1" id="KW-1005">Bacterial flagellum biogenesis</keyword>
<dbReference type="InterPro" id="IPR036679">
    <property type="entry name" value="FlgN-like_sf"/>
</dbReference>
<evidence type="ECO:0008006" key="4">
    <source>
        <dbReference type="Google" id="ProtNLM"/>
    </source>
</evidence>
<evidence type="ECO:0000256" key="1">
    <source>
        <dbReference type="ARBA" id="ARBA00022795"/>
    </source>
</evidence>
<reference evidence="2 3" key="1">
    <citation type="submission" date="2021-01" db="EMBL/GenBank/DDBJ databases">
        <title>Genomic Encyclopedia of Type Strains, Phase IV (KMG-IV): sequencing the most valuable type-strain genomes for metagenomic binning, comparative biology and taxonomic classification.</title>
        <authorList>
            <person name="Goeker M."/>
        </authorList>
    </citation>
    <scope>NUCLEOTIDE SEQUENCE [LARGE SCALE GENOMIC DNA]</scope>
    <source>
        <strain evidence="2 3">DSM 24436</strain>
    </source>
</reference>
<dbReference type="Pfam" id="PF05130">
    <property type="entry name" value="FlgN"/>
    <property type="match status" value="1"/>
</dbReference>
<dbReference type="RefSeq" id="WP_204662696.1">
    <property type="nucleotide sequence ID" value="NZ_JAFBDT010000004.1"/>
</dbReference>
<protein>
    <recommendedName>
        <fullName evidence="4">FlgN protein</fullName>
    </recommendedName>
</protein>
<evidence type="ECO:0000313" key="3">
    <source>
        <dbReference type="Proteomes" id="UP000767854"/>
    </source>
</evidence>
<comment type="caution">
    <text evidence="2">The sequence shown here is derived from an EMBL/GenBank/DDBJ whole genome shotgun (WGS) entry which is preliminary data.</text>
</comment>
<dbReference type="InterPro" id="IPR007809">
    <property type="entry name" value="FlgN-like"/>
</dbReference>
<dbReference type="SUPFAM" id="SSF140566">
    <property type="entry name" value="FlgN-like"/>
    <property type="match status" value="1"/>
</dbReference>